<name>A0AAN9TVV6_9HEMI</name>
<comment type="subcellular location">
    <subcellularLocation>
        <location evidence="1">Nucleus</location>
    </subcellularLocation>
</comment>
<dbReference type="Proteomes" id="UP001367676">
    <property type="component" value="Unassembled WGS sequence"/>
</dbReference>
<evidence type="ECO:0008006" key="9">
    <source>
        <dbReference type="Google" id="ProtNLM"/>
    </source>
</evidence>
<comment type="caution">
    <text evidence="7">The sequence shown here is derived from an EMBL/GenBank/DDBJ whole genome shotgun (WGS) entry which is preliminary data.</text>
</comment>
<feature type="transmembrane region" description="Helical" evidence="6">
    <location>
        <begin position="6"/>
        <end position="26"/>
    </location>
</feature>
<dbReference type="PANTHER" id="PTHR15950:SF15">
    <property type="entry name" value="PROTEIN VESTIGIAL"/>
    <property type="match status" value="1"/>
</dbReference>
<evidence type="ECO:0000313" key="7">
    <source>
        <dbReference type="EMBL" id="KAK7603871.1"/>
    </source>
</evidence>
<dbReference type="GO" id="GO:0005634">
    <property type="term" value="C:nucleus"/>
    <property type="evidence" value="ECO:0007669"/>
    <property type="project" value="UniProtKB-SubCell"/>
</dbReference>
<keyword evidence="4" id="KW-0539">Nucleus</keyword>
<keyword evidence="6" id="KW-1133">Transmembrane helix</keyword>
<evidence type="ECO:0000256" key="5">
    <source>
        <dbReference type="SAM" id="MobiDB-lite"/>
    </source>
</evidence>
<keyword evidence="6" id="KW-0472">Membrane</keyword>
<sequence>MIGIGLGNLTLEMLVLVYLLWCYLWCNARFNVQRSLDQPSTSALNSESYHIPHHSHTPSHHSSTGSISSNGGVGSPGSPTAVPIRYKEEETSNSKEAGERREATVEEDDDDDAGSTSSNSRAQYMSANCVVFTHYTGDVQAVVEEHFTRALSYARDLKDNVANTKEYSPMTARNFPPSFWNSNYQAVSVSSAHHSDFYGGESAYHAAVAAAASNSASTDPWHSHYQQYAAHHHHRAVHEYHHHHNMAAQYSSLLIPPTPRLPAHMTASHQYHHSKAGVEHWSSSHSAATHHRLHHDQAASHHALDATTSPYSTYSPMTSKYLIIS</sequence>
<feature type="compositionally biased region" description="Basic and acidic residues" evidence="5">
    <location>
        <begin position="85"/>
        <end position="104"/>
    </location>
</feature>
<evidence type="ECO:0000256" key="3">
    <source>
        <dbReference type="ARBA" id="ARBA00023163"/>
    </source>
</evidence>
<evidence type="ECO:0000256" key="4">
    <source>
        <dbReference type="ARBA" id="ARBA00023242"/>
    </source>
</evidence>
<gene>
    <name evidence="7" type="ORF">V9T40_003870</name>
</gene>
<dbReference type="PANTHER" id="PTHR15950">
    <property type="entry name" value="TRANSCRIPTION COFACTOR VESTIGIAL-LIKE PROTEIN"/>
    <property type="match status" value="1"/>
</dbReference>
<keyword evidence="3" id="KW-0804">Transcription</keyword>
<reference evidence="7 8" key="1">
    <citation type="submission" date="2024-03" db="EMBL/GenBank/DDBJ databases">
        <title>Adaptation during the transition from Ophiocordyceps entomopathogen to insect associate is accompanied by gene loss and intensified selection.</title>
        <authorList>
            <person name="Ward C.M."/>
            <person name="Onetto C.A."/>
            <person name="Borneman A.R."/>
        </authorList>
    </citation>
    <scope>NUCLEOTIDE SEQUENCE [LARGE SCALE GENOMIC DNA]</scope>
    <source>
        <strain evidence="7">AWRI1</strain>
        <tissue evidence="7">Single Adult Female</tissue>
    </source>
</reference>
<keyword evidence="2" id="KW-0805">Transcription regulation</keyword>
<dbReference type="GO" id="GO:0006355">
    <property type="term" value="P:regulation of DNA-templated transcription"/>
    <property type="evidence" value="ECO:0007669"/>
    <property type="project" value="InterPro"/>
</dbReference>
<evidence type="ECO:0000256" key="6">
    <source>
        <dbReference type="SAM" id="Phobius"/>
    </source>
</evidence>
<evidence type="ECO:0000313" key="8">
    <source>
        <dbReference type="Proteomes" id="UP001367676"/>
    </source>
</evidence>
<dbReference type="EMBL" id="JBBCAQ010000006">
    <property type="protein sequence ID" value="KAK7603871.1"/>
    <property type="molecule type" value="Genomic_DNA"/>
</dbReference>
<feature type="region of interest" description="Disordered" evidence="5">
    <location>
        <begin position="42"/>
        <end position="120"/>
    </location>
</feature>
<organism evidence="7 8">
    <name type="scientific">Parthenolecanium corni</name>
    <dbReference type="NCBI Taxonomy" id="536013"/>
    <lineage>
        <taxon>Eukaryota</taxon>
        <taxon>Metazoa</taxon>
        <taxon>Ecdysozoa</taxon>
        <taxon>Arthropoda</taxon>
        <taxon>Hexapoda</taxon>
        <taxon>Insecta</taxon>
        <taxon>Pterygota</taxon>
        <taxon>Neoptera</taxon>
        <taxon>Paraneoptera</taxon>
        <taxon>Hemiptera</taxon>
        <taxon>Sternorrhyncha</taxon>
        <taxon>Coccoidea</taxon>
        <taxon>Coccidae</taxon>
        <taxon>Parthenolecanium</taxon>
    </lineage>
</organism>
<proteinExistence type="predicted"/>
<accession>A0AAN9TVV6</accession>
<evidence type="ECO:0000256" key="2">
    <source>
        <dbReference type="ARBA" id="ARBA00023015"/>
    </source>
</evidence>
<keyword evidence="6" id="KW-0812">Transmembrane</keyword>
<keyword evidence="8" id="KW-1185">Reference proteome</keyword>
<protein>
    <recommendedName>
        <fullName evidence="9">Protein vestigial</fullName>
    </recommendedName>
</protein>
<feature type="compositionally biased region" description="Low complexity" evidence="5">
    <location>
        <begin position="60"/>
        <end position="80"/>
    </location>
</feature>
<dbReference type="Pfam" id="PF07545">
    <property type="entry name" value="Vg_Tdu"/>
    <property type="match status" value="1"/>
</dbReference>
<dbReference type="AlphaFoldDB" id="A0AAN9TVV6"/>
<evidence type="ECO:0000256" key="1">
    <source>
        <dbReference type="ARBA" id="ARBA00004123"/>
    </source>
</evidence>
<dbReference type="InterPro" id="IPR011520">
    <property type="entry name" value="Vg_fam"/>
</dbReference>